<evidence type="ECO:0000259" key="3">
    <source>
        <dbReference type="Pfam" id="PF04453"/>
    </source>
</evidence>
<evidence type="ECO:0000313" key="5">
    <source>
        <dbReference type="Proteomes" id="UP000253740"/>
    </source>
</evidence>
<dbReference type="PANTHER" id="PTHR30189">
    <property type="entry name" value="LPS-ASSEMBLY PROTEIN"/>
    <property type="match status" value="1"/>
</dbReference>
<name>A0A0K8QMB5_9GAMM</name>
<dbReference type="Pfam" id="PF04453">
    <property type="entry name" value="LptD"/>
    <property type="match status" value="1"/>
</dbReference>
<comment type="subcellular location">
    <subcellularLocation>
        <location evidence="2">Cell outer membrane</location>
    </subcellularLocation>
</comment>
<dbReference type="AlphaFoldDB" id="A0A0K8QMB5"/>
<comment type="function">
    <text evidence="2">Together with LptE, is involved in the assembly of lipopolysaccharide (LPS) at the surface of the outer membrane.</text>
</comment>
<comment type="caution">
    <text evidence="2">Lacks conserved residue(s) required for the propagation of feature annotation.</text>
</comment>
<dbReference type="GO" id="GO:0015920">
    <property type="term" value="P:lipopolysaccharide transport"/>
    <property type="evidence" value="ECO:0007669"/>
    <property type="project" value="InterPro"/>
</dbReference>
<dbReference type="GO" id="GO:0043165">
    <property type="term" value="P:Gram-negative-bacterium-type cell outer membrane assembly"/>
    <property type="evidence" value="ECO:0007669"/>
    <property type="project" value="UniProtKB-UniRule"/>
</dbReference>
<dbReference type="EMBL" id="DF970181">
    <property type="protein sequence ID" value="GAP65998.1"/>
    <property type="molecule type" value="Genomic_DNA"/>
</dbReference>
<dbReference type="InterPro" id="IPR007543">
    <property type="entry name" value="LptD_C"/>
</dbReference>
<protein>
    <recommendedName>
        <fullName evidence="2">LPS-assembly protein LptD</fullName>
    </recommendedName>
</protein>
<dbReference type="HAMAP" id="MF_01411">
    <property type="entry name" value="LPS_assembly_LptD"/>
    <property type="match status" value="1"/>
</dbReference>
<feature type="domain" description="LptD C-terminal" evidence="3">
    <location>
        <begin position="339"/>
        <end position="699"/>
    </location>
</feature>
<gene>
    <name evidence="2" type="primary">lptD</name>
    <name evidence="4" type="ORF">MBSD_n1300</name>
</gene>
<dbReference type="InterPro" id="IPR050218">
    <property type="entry name" value="LptD"/>
</dbReference>
<dbReference type="GO" id="GO:1990351">
    <property type="term" value="C:transporter complex"/>
    <property type="evidence" value="ECO:0007669"/>
    <property type="project" value="TreeGrafter"/>
</dbReference>
<comment type="subunit">
    <text evidence="2">Component of the lipopolysaccharide transport and assembly complex. Interacts with LptE and LptA.</text>
</comment>
<proteinExistence type="inferred from homology"/>
<dbReference type="STRING" id="1475481.GCA_000953855_01318"/>
<accession>A0A0K8QMB5</accession>
<dbReference type="Proteomes" id="UP000253740">
    <property type="component" value="Unassembled WGS sequence"/>
</dbReference>
<keyword evidence="2" id="KW-0472">Membrane</keyword>
<comment type="similarity">
    <text evidence="2">Belongs to the LptD family.</text>
</comment>
<evidence type="ECO:0000313" key="4">
    <source>
        <dbReference type="EMBL" id="GAP65998.1"/>
    </source>
</evidence>
<dbReference type="PANTHER" id="PTHR30189:SF1">
    <property type="entry name" value="LPS-ASSEMBLY PROTEIN LPTD"/>
    <property type="match status" value="1"/>
</dbReference>
<sequence>MPPGRAFGHLTALPILSWTTGPVQRRSRPLPSRRLLALATTLALYGAAGAAQAGDDVCPLGAFTCPKKPVSYALCKPNALLGFYVPDLPQDPNLREQATTDVDAAELQSPDSNVFHLSGDVRMQRADQLLRTERLDYTRDSTAYSASGGVRYQDHGLLFSADAMQGTTTPNRAHADDVRYQLLQSRGNGVARSAELQDKQHSTFRSVTYSTCDPDARQWELHASSLSIDRASGVGRARNVSMWYDGVPFFYFPYLRFPVDDRRQTGFLYPSLVNSNNAGFSITLPFYLNLAPNYDATLYPRSYSSRGYMLGGEFRFLTESSKGQLEFTYLPDDREAHRDRGSLNFLGSTRVAPGWSFSTNINRVSDAHYFEDFGNSLLSAATSVLGSNAYLNGSGDWWSAGLGVDAYQLTDPTLPVSAEPYKRLPRLYFNGENGMFGEDSGLRWGVRSEAVAFRKPDALEGDRIDLFPYITWPLEGAAWFVRPEVGYRYTAYDLHRDTDNHPSRSVPIADVDAGLIFERDTRLFGDSYTQTLEPRLYYLRVPYRNQDNLPIFDSRLLTFDYWQLFSSNRFAGADRQGDANDLTVALTTRLLDGGGVERMSASIGRIYYFDPQRVQLPGQPDTDFAGSNYVAEFTLQLNDRWRMTASQQWNPNTNTTDVSTVGFQRRIADDGILNFAYRYRRNLLEQYDVSTVFPVNDRWSLVGRWNYSVRDHRTLEAFAGVQYDSCCVAVRLLQRHFVHNFQGQSDNATYFEIEFKGIGNVGQQTGTFLRRAILGYQGYE</sequence>
<dbReference type="InterPro" id="IPR020889">
    <property type="entry name" value="LipoPS_assembly_LptD"/>
</dbReference>
<dbReference type="GO" id="GO:0009279">
    <property type="term" value="C:cell outer membrane"/>
    <property type="evidence" value="ECO:0007669"/>
    <property type="project" value="UniProtKB-SubCell"/>
</dbReference>
<keyword evidence="1 2" id="KW-0998">Cell outer membrane</keyword>
<evidence type="ECO:0000256" key="1">
    <source>
        <dbReference type="ARBA" id="ARBA00023237"/>
    </source>
</evidence>
<organism evidence="4">
    <name type="scientific">Mizugakiibacter sediminis</name>
    <dbReference type="NCBI Taxonomy" id="1475481"/>
    <lineage>
        <taxon>Bacteria</taxon>
        <taxon>Pseudomonadati</taxon>
        <taxon>Pseudomonadota</taxon>
        <taxon>Gammaproteobacteria</taxon>
        <taxon>Lysobacterales</taxon>
        <taxon>Rhodanobacteraceae</taxon>
        <taxon>Mizugakiibacter</taxon>
    </lineage>
</organism>
<reference evidence="4" key="1">
    <citation type="submission" date="2015-08" db="EMBL/GenBank/DDBJ databases">
        <title>Complete DNA Sequence of Pseudomonas syringae pv. actinidiae, the Causal Agent of Kiwifruit Canker Disease.</title>
        <authorList>
            <person name="Rikkerink E.H.A."/>
            <person name="Fineran P.C."/>
        </authorList>
    </citation>
    <scope>NUCLEOTIDE SEQUENCE</scope>
    <source>
        <strain evidence="4">SkMP5</strain>
    </source>
</reference>
<keyword evidence="2" id="KW-0732">Signal</keyword>
<keyword evidence="5" id="KW-1185">Reference proteome</keyword>
<evidence type="ECO:0000256" key="2">
    <source>
        <dbReference type="HAMAP-Rule" id="MF_01411"/>
    </source>
</evidence>